<dbReference type="InterPro" id="IPR036670">
    <property type="entry name" value="SecA_X-link_sf"/>
</dbReference>
<keyword evidence="11 13" id="KW-0811">Translocation</keyword>
<evidence type="ECO:0000256" key="10">
    <source>
        <dbReference type="ARBA" id="ARBA00022967"/>
    </source>
</evidence>
<comment type="subunit">
    <text evidence="13">Monomer and homodimer. Part of the essential Sec protein translocation apparatus which comprises SecA, SecYEG and auxiliary proteins SecDF. Other proteins may also be involved.</text>
</comment>
<dbReference type="GO" id="GO:0005829">
    <property type="term" value="C:cytosol"/>
    <property type="evidence" value="ECO:0007669"/>
    <property type="project" value="TreeGrafter"/>
</dbReference>
<dbReference type="PANTHER" id="PTHR30612:SF0">
    <property type="entry name" value="CHLOROPLAST PROTEIN-TRANSPORTING ATPASE"/>
    <property type="match status" value="1"/>
</dbReference>
<comment type="catalytic activity">
    <reaction evidence="13">
        <text>ATP + H2O + cellular proteinSide 1 = ADP + phosphate + cellular proteinSide 2.</text>
        <dbReference type="EC" id="7.4.2.8"/>
    </reaction>
</comment>
<dbReference type="InterPro" id="IPR011115">
    <property type="entry name" value="SecA_DEAD"/>
</dbReference>
<feature type="binding site" evidence="13">
    <location>
        <begin position="207"/>
        <end position="211"/>
    </location>
    <ligand>
        <name>ATP</name>
        <dbReference type="ChEBI" id="CHEBI:30616"/>
    </ligand>
</feature>
<dbReference type="InterPro" id="IPR014001">
    <property type="entry name" value="Helicase_ATP-bd"/>
</dbReference>
<evidence type="ECO:0000256" key="9">
    <source>
        <dbReference type="ARBA" id="ARBA00022927"/>
    </source>
</evidence>
<keyword evidence="6 13" id="KW-0997">Cell inner membrane</keyword>
<evidence type="ECO:0000256" key="7">
    <source>
        <dbReference type="ARBA" id="ARBA00022741"/>
    </source>
</evidence>
<dbReference type="InterPro" id="IPR001650">
    <property type="entry name" value="Helicase_C-like"/>
</dbReference>
<dbReference type="EMBL" id="CP001605">
    <property type="protein sequence ID" value="ACU52853.1"/>
    <property type="molecule type" value="Genomic_DNA"/>
</dbReference>
<dbReference type="Pfam" id="PF01043">
    <property type="entry name" value="SecA_PP_bind"/>
    <property type="match status" value="1"/>
</dbReference>
<keyword evidence="9 13" id="KW-0653">Protein transport</keyword>
<dbReference type="SUPFAM" id="SSF81886">
    <property type="entry name" value="Helical scaffold and wing domains of SecA"/>
    <property type="match status" value="1"/>
</dbReference>
<dbReference type="AlphaFoldDB" id="C7LK91"/>
<dbReference type="PROSITE" id="PS51196">
    <property type="entry name" value="SECA_MOTOR_DEAD"/>
    <property type="match status" value="1"/>
</dbReference>
<dbReference type="GO" id="GO:0008564">
    <property type="term" value="F:protein-exporting ATPase activity"/>
    <property type="evidence" value="ECO:0007669"/>
    <property type="project" value="UniProtKB-EC"/>
</dbReference>
<dbReference type="PROSITE" id="PS51192">
    <property type="entry name" value="HELICASE_ATP_BIND_1"/>
    <property type="match status" value="1"/>
</dbReference>
<evidence type="ECO:0000256" key="1">
    <source>
        <dbReference type="ARBA" id="ARBA00004170"/>
    </source>
</evidence>
<protein>
    <recommendedName>
        <fullName evidence="13">Protein translocase subunit SecA</fullName>
        <ecNumber evidence="13">7.4.2.8</ecNumber>
    </recommendedName>
</protein>
<dbReference type="Gene3D" id="3.40.50.300">
    <property type="entry name" value="P-loop containing nucleotide triphosphate hydrolases"/>
    <property type="match status" value="3"/>
</dbReference>
<evidence type="ECO:0000256" key="6">
    <source>
        <dbReference type="ARBA" id="ARBA00022519"/>
    </source>
</evidence>
<keyword evidence="4 13" id="KW-1003">Cell membrane</keyword>
<name>C7LK91_KARMS</name>
<dbReference type="Proteomes" id="UP000008074">
    <property type="component" value="Chromosome"/>
</dbReference>
<dbReference type="Pfam" id="PF07516">
    <property type="entry name" value="SecA_SW"/>
    <property type="match status" value="1"/>
</dbReference>
<dbReference type="GO" id="GO:0005524">
    <property type="term" value="F:ATP binding"/>
    <property type="evidence" value="ECO:0007669"/>
    <property type="project" value="UniProtKB-UniRule"/>
</dbReference>
<evidence type="ECO:0000313" key="18">
    <source>
        <dbReference type="Proteomes" id="UP000008074"/>
    </source>
</evidence>
<keyword evidence="5 13" id="KW-0963">Cytoplasm</keyword>
<evidence type="ECO:0000256" key="2">
    <source>
        <dbReference type="ARBA" id="ARBA00007650"/>
    </source>
</evidence>
<accession>C7LK91</accession>
<dbReference type="PROSITE" id="PS51194">
    <property type="entry name" value="HELICASE_CTER"/>
    <property type="match status" value="1"/>
</dbReference>
<feature type="domain" description="SecA family profile" evidence="16">
    <location>
        <begin position="5"/>
        <end position="784"/>
    </location>
</feature>
<comment type="subcellular location">
    <subcellularLocation>
        <location evidence="13">Cell inner membrane</location>
        <topology evidence="13">Peripheral membrane protein</topology>
        <orientation evidence="13">Cytoplasmic side</orientation>
    </subcellularLocation>
    <subcellularLocation>
        <location evidence="13">Cytoplasm</location>
    </subcellularLocation>
    <subcellularLocation>
        <location evidence="1">Membrane</location>
        <topology evidence="1">Peripheral membrane protein</topology>
    </subcellularLocation>
    <text evidence="13">Distribution is 50-50.</text>
</comment>
<dbReference type="CDD" id="cd18803">
    <property type="entry name" value="SF2_C_secA"/>
    <property type="match status" value="1"/>
</dbReference>
<evidence type="ECO:0000256" key="3">
    <source>
        <dbReference type="ARBA" id="ARBA00022448"/>
    </source>
</evidence>
<dbReference type="PRINTS" id="PR00906">
    <property type="entry name" value="SECA"/>
</dbReference>
<dbReference type="HAMAP" id="MF_01382">
    <property type="entry name" value="SecA"/>
    <property type="match status" value="1"/>
</dbReference>
<dbReference type="InterPro" id="IPR036266">
    <property type="entry name" value="SecA_Wing/Scaffold_sf"/>
</dbReference>
<evidence type="ECO:0000259" key="16">
    <source>
        <dbReference type="PROSITE" id="PS51196"/>
    </source>
</evidence>
<evidence type="ECO:0000259" key="14">
    <source>
        <dbReference type="PROSITE" id="PS51192"/>
    </source>
</evidence>
<dbReference type="GO" id="GO:0005886">
    <property type="term" value="C:plasma membrane"/>
    <property type="evidence" value="ECO:0007669"/>
    <property type="project" value="UniProtKB-SubCell"/>
</dbReference>
<gene>
    <name evidence="13 17" type="primary">secA</name>
    <name evidence="17" type="ordered locus">SMDSEM_142</name>
</gene>
<dbReference type="Gene3D" id="3.90.1440.10">
    <property type="entry name" value="SecA, preprotein cross-linking domain"/>
    <property type="match status" value="1"/>
</dbReference>
<dbReference type="InterPro" id="IPR000185">
    <property type="entry name" value="SecA"/>
</dbReference>
<dbReference type="EC" id="7.4.2.8" evidence="13"/>
<dbReference type="SMART" id="SM00958">
    <property type="entry name" value="SecA_PP_bind"/>
    <property type="match status" value="1"/>
</dbReference>
<dbReference type="STRING" id="595499.SMDSEM_142"/>
<dbReference type="GO" id="GO:0065002">
    <property type="term" value="P:intracellular protein transmembrane transport"/>
    <property type="evidence" value="ECO:0007669"/>
    <property type="project" value="UniProtKB-UniRule"/>
</dbReference>
<dbReference type="GO" id="GO:0017038">
    <property type="term" value="P:protein import"/>
    <property type="evidence" value="ECO:0007669"/>
    <property type="project" value="InterPro"/>
</dbReference>
<dbReference type="SUPFAM" id="SSF52540">
    <property type="entry name" value="P-loop containing nucleoside triphosphate hydrolases"/>
    <property type="match status" value="2"/>
</dbReference>
<keyword evidence="3 13" id="KW-0813">Transport</keyword>
<dbReference type="GO" id="GO:0006605">
    <property type="term" value="P:protein targeting"/>
    <property type="evidence" value="ECO:0007669"/>
    <property type="project" value="UniProtKB-UniRule"/>
</dbReference>
<dbReference type="GO" id="GO:0031522">
    <property type="term" value="C:cell envelope Sec protein transport complex"/>
    <property type="evidence" value="ECO:0007669"/>
    <property type="project" value="TreeGrafter"/>
</dbReference>
<dbReference type="KEGG" id="sms:SMDSEM_142"/>
<comment type="function">
    <text evidence="13">Part of the Sec protein translocase complex. Interacts with the SecYEG preprotein conducting channel. Has a central role in coupling the hydrolysis of ATP to the transfer of proteins into and across the cell membrane, serving as an ATP-driven molecular motor driving the stepwise translocation of polypeptide chains across the membrane.</text>
</comment>
<keyword evidence="8 13" id="KW-0067">ATP-binding</keyword>
<evidence type="ECO:0000256" key="12">
    <source>
        <dbReference type="ARBA" id="ARBA00023136"/>
    </source>
</evidence>
<dbReference type="HOGENOM" id="CLU_005314_0_0_10"/>
<reference evidence="17 18" key="1">
    <citation type="journal article" date="2009" name="Proc. Natl. Acad. Sci. U.S.A.">
        <title>Convergent evolution of metabolic roles in bacterial co-symbionts of insects.</title>
        <authorList>
            <person name="McCutcheon J.P."/>
            <person name="McDonald B.R."/>
            <person name="Moran N.A."/>
        </authorList>
    </citation>
    <scope>NUCLEOTIDE SEQUENCE [LARGE SCALE GENOMIC DNA]</scope>
    <source>
        <strain evidence="17 18">SMDSEM</strain>
    </source>
</reference>
<evidence type="ECO:0000259" key="15">
    <source>
        <dbReference type="PROSITE" id="PS51194"/>
    </source>
</evidence>
<dbReference type="FunFam" id="3.40.50.300:FF:000429">
    <property type="entry name" value="Preprotein translocase subunit SecA"/>
    <property type="match status" value="1"/>
</dbReference>
<dbReference type="SUPFAM" id="SSF81767">
    <property type="entry name" value="Pre-protein crosslinking domain of SecA"/>
    <property type="match status" value="1"/>
</dbReference>
<comment type="similarity">
    <text evidence="2 13">Belongs to the SecA family.</text>
</comment>
<dbReference type="Gene3D" id="1.10.3060.10">
    <property type="entry name" value="Helical scaffold and wing domains of SecA"/>
    <property type="match status" value="1"/>
</dbReference>
<keyword evidence="12 13" id="KW-0472">Membrane</keyword>
<organism evidence="17 18">
    <name type="scientific">Karelsulcia muelleri (strain SMDSEM)</name>
    <name type="common">Sulcia muelleri</name>
    <dbReference type="NCBI Taxonomy" id="595499"/>
    <lineage>
        <taxon>Bacteria</taxon>
        <taxon>Pseudomonadati</taxon>
        <taxon>Bacteroidota</taxon>
        <taxon>Flavobacteriia</taxon>
        <taxon>Flavobacteriales</taxon>
        <taxon>Candidatus Karelsulcia</taxon>
    </lineage>
</organism>
<feature type="domain" description="Helicase C-terminal" evidence="15">
    <location>
        <begin position="633"/>
        <end position="795"/>
    </location>
</feature>
<dbReference type="Pfam" id="PF07517">
    <property type="entry name" value="SecA_DEAD"/>
    <property type="match status" value="1"/>
</dbReference>
<evidence type="ECO:0000256" key="8">
    <source>
        <dbReference type="ARBA" id="ARBA00022840"/>
    </source>
</evidence>
<evidence type="ECO:0000256" key="5">
    <source>
        <dbReference type="ARBA" id="ARBA00022490"/>
    </source>
</evidence>
<evidence type="ECO:0000256" key="11">
    <source>
        <dbReference type="ARBA" id="ARBA00023010"/>
    </source>
</evidence>
<dbReference type="SMART" id="SM00957">
    <property type="entry name" value="SecA_DEAD"/>
    <property type="match status" value="1"/>
</dbReference>
<dbReference type="InterPro" id="IPR044722">
    <property type="entry name" value="SecA_SF2_C"/>
</dbReference>
<dbReference type="GO" id="GO:0043952">
    <property type="term" value="P:protein transport by the Sec complex"/>
    <property type="evidence" value="ECO:0007669"/>
    <property type="project" value="TreeGrafter"/>
</dbReference>
<dbReference type="CDD" id="cd17928">
    <property type="entry name" value="DEXDc_SecA"/>
    <property type="match status" value="1"/>
</dbReference>
<proteinExistence type="inferred from homology"/>
<dbReference type="InterPro" id="IPR011116">
    <property type="entry name" value="SecA_Wing/Scaffold"/>
</dbReference>
<dbReference type="InterPro" id="IPR027417">
    <property type="entry name" value="P-loop_NTPase"/>
</dbReference>
<evidence type="ECO:0000256" key="13">
    <source>
        <dbReference type="HAMAP-Rule" id="MF_01382"/>
    </source>
</evidence>
<dbReference type="Pfam" id="PF21090">
    <property type="entry name" value="P-loop_SecA"/>
    <property type="match status" value="1"/>
</dbReference>
<evidence type="ECO:0000256" key="4">
    <source>
        <dbReference type="ARBA" id="ARBA00022475"/>
    </source>
</evidence>
<keyword evidence="10 13" id="KW-1278">Translocase</keyword>
<dbReference type="InterPro" id="IPR014018">
    <property type="entry name" value="SecA_motor_DEAD"/>
</dbReference>
<feature type="binding site" evidence="13">
    <location>
        <position position="706"/>
    </location>
    <ligand>
        <name>ATP</name>
        <dbReference type="ChEBI" id="CHEBI:30616"/>
    </ligand>
</feature>
<evidence type="ECO:0000313" key="17">
    <source>
        <dbReference type="EMBL" id="ACU52853.1"/>
    </source>
</evidence>
<dbReference type="PANTHER" id="PTHR30612">
    <property type="entry name" value="SECA INNER MEMBRANE COMPONENT OF SEC PROTEIN SECRETION SYSTEM"/>
    <property type="match status" value="1"/>
</dbReference>
<sequence>MNFFSKILNFFWGKKKERDLKNLKEELNKIRVFEKKIHSISNEELREKTFYFKKYIKEKTKFISDKISLLQKKLISIYKKNKNYKVFSIEEIKKEKSILKELKILNYNLYKEEEKILLELLPEAFAVVKETAKRFKENKKIIVNSNKLDYLLSKSRSYLKLKKGKTIWKTKWSYSGKKCRWDMIHYDVQLIGGIVLHQGKIAEMYTGEGKTLVATLPIYLNALSGRGVHVVTVNEYLAKRDSEWMAPILEFHGITVDCIDLYSANSYFRRKAYEADVTYGTNNEFGFDYLRDNMVVSYKQLIQKELNYAIIDEVDSVLIDEARTPLIISSSSSSSSSPKINFSLFKTTIKKIINKQLYALNKFLNLARKKILFGNKEEGGVNLFKVYRGLPTYKPLIKFLGNKKIRNLLEETESFYMQENNKNMFRVDSDLYFIINEKNQTIEFSEKGMKFVSHEMKDPNFFRIPNIYNQINNLKKKKISNEKKIKNQIINNFSKKTNKIHTINQLIKAYTLFEKNRHYILIKNKVKIVDEQTGRILEGRRYSDGLHQALEAKENVNIENSNHSLANITLQNFFKMYNKISGMTGTAETEYEEFMKIYNLDVIIIPTNKPIIRKNYEDIFFKTKQEKYNAIIKKVIFFSKIEKRSVLVGTSSVEESEFISKLLNSRNIPNKVLNAKYSKKETNIIEKAGLSGRVTIATHMAGRGTDIKISEQVKKAGGLAIIGTERHYSRRIDRQLIGRSGRQGDPGSAQFFLSLEDDLMRIFGLASILEKFGKKEYLTGKLISNYIKLYQKQVEQTNFNIRKRLVEYDSIINEQRKYIYSIRKNSLNFTLSNVLISQMIFKIIDHLLSVNSSYKEFEDEIFKIFNLNLKNIINEKSFFSLKKEILLEKIYSLIRKNYNLIKINFFSKIEYIISYFIFSGKKNFLNLKFHFSNSNSKKKIIIKHDLNKNNAKNFYKVINKLENKIIIYYIDEIWKNHIKDMDDLILYSQNSVYDQKDPIIFYKKKAYELFKKFLFKINKSTIKYLFHCKMNDSFVFKTLAKRKKQEKQEKQEIRKILNEKN</sequence>
<dbReference type="InterPro" id="IPR011130">
    <property type="entry name" value="SecA_preprotein_X-link_dom"/>
</dbReference>
<feature type="binding site" evidence="13">
    <location>
        <position position="189"/>
    </location>
    <ligand>
        <name>ATP</name>
        <dbReference type="ChEBI" id="CHEBI:30616"/>
    </ligand>
</feature>
<keyword evidence="7 13" id="KW-0547">Nucleotide-binding</keyword>
<feature type="domain" description="Helicase ATP-binding" evidence="14">
    <location>
        <begin position="191"/>
        <end position="351"/>
    </location>
</feature>